<reference evidence="6 7" key="1">
    <citation type="submission" date="2017-08" db="EMBL/GenBank/DDBJ databases">
        <title>Mesorhizobium wenxinae sp. nov., a novel rhizobial species isolated from root nodules of chickpea (Cicer arietinum L.).</title>
        <authorList>
            <person name="Zhang J."/>
        </authorList>
    </citation>
    <scope>NUCLEOTIDE SEQUENCE [LARGE SCALE GENOMIC DNA]</scope>
    <source>
        <strain evidence="7">WYCCWR 10019</strain>
    </source>
</reference>
<feature type="domain" description="CoA-binding" evidence="5">
    <location>
        <begin position="35"/>
        <end position="130"/>
    </location>
</feature>
<keyword evidence="7" id="KW-1185">Reference proteome</keyword>
<name>A0A271K907_9HYPH</name>
<dbReference type="Pfam" id="PF13380">
    <property type="entry name" value="CoA_binding_2"/>
    <property type="match status" value="1"/>
</dbReference>
<dbReference type="GO" id="GO:0016874">
    <property type="term" value="F:ligase activity"/>
    <property type="evidence" value="ECO:0007669"/>
    <property type="project" value="UniProtKB-KW"/>
</dbReference>
<dbReference type="InterPro" id="IPR003781">
    <property type="entry name" value="CoA-bd"/>
</dbReference>
<organism evidence="6 7">
    <name type="scientific">Mesorhizobium wenxiniae</name>
    <dbReference type="NCBI Taxonomy" id="2014805"/>
    <lineage>
        <taxon>Bacteria</taxon>
        <taxon>Pseudomonadati</taxon>
        <taxon>Pseudomonadota</taxon>
        <taxon>Alphaproteobacteria</taxon>
        <taxon>Hyphomicrobiales</taxon>
        <taxon>Phyllobacteriaceae</taxon>
        <taxon>Mesorhizobium</taxon>
    </lineage>
</organism>
<dbReference type="Pfam" id="PF13549">
    <property type="entry name" value="ATP-grasp_5"/>
    <property type="match status" value="1"/>
</dbReference>
<dbReference type="SMART" id="SM00881">
    <property type="entry name" value="CoA_binding"/>
    <property type="match status" value="1"/>
</dbReference>
<keyword evidence="1" id="KW-0816">Tricarboxylic acid cycle</keyword>
<dbReference type="SUPFAM" id="SSF52210">
    <property type="entry name" value="Succinyl-CoA synthetase domains"/>
    <property type="match status" value="2"/>
</dbReference>
<keyword evidence="2" id="KW-0436">Ligase</keyword>
<evidence type="ECO:0000259" key="5">
    <source>
        <dbReference type="SMART" id="SM00881"/>
    </source>
</evidence>
<evidence type="ECO:0000256" key="1">
    <source>
        <dbReference type="ARBA" id="ARBA00022532"/>
    </source>
</evidence>
<proteinExistence type="predicted"/>
<dbReference type="AlphaFoldDB" id="A0A271K907"/>
<dbReference type="Gene3D" id="3.40.50.720">
    <property type="entry name" value="NAD(P)-binding Rossmann-like Domain"/>
    <property type="match status" value="1"/>
</dbReference>
<dbReference type="Pfam" id="PF13607">
    <property type="entry name" value="Succ_CoA_lig"/>
    <property type="match status" value="1"/>
</dbReference>
<dbReference type="GO" id="GO:0005524">
    <property type="term" value="F:ATP binding"/>
    <property type="evidence" value="ECO:0007669"/>
    <property type="project" value="UniProtKB-KW"/>
</dbReference>
<evidence type="ECO:0000256" key="4">
    <source>
        <dbReference type="ARBA" id="ARBA00022840"/>
    </source>
</evidence>
<protein>
    <recommendedName>
        <fullName evidence="5">CoA-binding domain-containing protein</fullName>
    </recommendedName>
</protein>
<gene>
    <name evidence="6" type="ORF">CIT31_27290</name>
</gene>
<sequence>MKCQCAWGQHGYVGYKKLPLKENSEVPSNHWLKPLLEPHSAVIIGASATEGSLGKSAVDHMVERGYRGRLYAVNSNYKKIGNVDCFSAVSELPETPDLAVIAVNQRSLEQVLSECVALGVRAAVIFADCGNMEQRDRLARIAAEARIPICGGNGMGFQNFTNSTHATFSSCPVTKAAPGNVSLIAHSGSVIQALATDLTRLRYNLTVSSGQEINTTLADYLDYALELPSTKAVALFIETVRDPARFVEALRKAASKRIPIVALKVGRTAKSAAMAISHSGAVVGDASTYEALFDRYNVISVKTLDELAATAQLLAHVKDANSGGLCVAMDSGGLRELMVDIAEDKGATFAELSKSTLAQLQDQLDDGMIAENPLDAWGSRTDAKAHFARCLEVMMRDPNSAFGAIATEAGDAFQFGTVYAEIVAETQRLTGKPMFMMSSFSGIANSKIATRLLDCDVPLINGVDCAMTAVKAVDTFKARLENAAREVRLSVPQSALESAKALLARPGSDGEKIGLSVLQAFDIPVVAYHECENLREVLTAIDRTGFPVVLKTAMPGIHHKSDVGGVLLNLDSITRVTEAYKDLTQRLGPKVMVQRMSPSGVEMSFGMVVDPQFGALVTVSPGGKWIELFADRQIALAPFDEERARELIDRLKIRPIFDGRRGEKPYDVHALARAFSKFSIMADALKDELAEFDVNPVIITDAEVIAVDALPVRAAIKNQHMKH</sequence>
<evidence type="ECO:0000313" key="6">
    <source>
        <dbReference type="EMBL" id="PAP92248.1"/>
    </source>
</evidence>
<dbReference type="InterPro" id="IPR013815">
    <property type="entry name" value="ATP_grasp_subdomain_1"/>
</dbReference>
<dbReference type="EMBL" id="NPKH01000035">
    <property type="protein sequence ID" value="PAP92248.1"/>
    <property type="molecule type" value="Genomic_DNA"/>
</dbReference>
<keyword evidence="4" id="KW-0067">ATP-binding</keyword>
<comment type="caution">
    <text evidence="6">The sequence shown here is derived from an EMBL/GenBank/DDBJ whole genome shotgun (WGS) entry which is preliminary data.</text>
</comment>
<dbReference type="Proteomes" id="UP000215931">
    <property type="component" value="Unassembled WGS sequence"/>
</dbReference>
<dbReference type="SUPFAM" id="SSF51735">
    <property type="entry name" value="NAD(P)-binding Rossmann-fold domains"/>
    <property type="match status" value="1"/>
</dbReference>
<evidence type="ECO:0000256" key="2">
    <source>
        <dbReference type="ARBA" id="ARBA00022598"/>
    </source>
</evidence>
<dbReference type="InterPro" id="IPR016102">
    <property type="entry name" value="Succinyl-CoA_synth-like"/>
</dbReference>
<dbReference type="PANTHER" id="PTHR43334">
    <property type="entry name" value="ACETATE--COA LIGASE [ADP-FORMING]"/>
    <property type="match status" value="1"/>
</dbReference>
<evidence type="ECO:0000313" key="7">
    <source>
        <dbReference type="Proteomes" id="UP000215931"/>
    </source>
</evidence>
<evidence type="ECO:0000256" key="3">
    <source>
        <dbReference type="ARBA" id="ARBA00022741"/>
    </source>
</evidence>
<keyword evidence="3" id="KW-0547">Nucleotide-binding</keyword>
<dbReference type="PANTHER" id="PTHR43334:SF1">
    <property type="entry name" value="3-HYDROXYPROPIONATE--COA LIGASE [ADP-FORMING]"/>
    <property type="match status" value="1"/>
</dbReference>
<dbReference type="Gene3D" id="3.30.1490.20">
    <property type="entry name" value="ATP-grasp fold, A domain"/>
    <property type="match status" value="1"/>
</dbReference>
<dbReference type="SUPFAM" id="SSF56059">
    <property type="entry name" value="Glutathione synthetase ATP-binding domain-like"/>
    <property type="match status" value="1"/>
</dbReference>
<accession>A0A271K907</accession>
<dbReference type="InterPro" id="IPR032875">
    <property type="entry name" value="Succ_CoA_lig_flav_dom"/>
</dbReference>
<dbReference type="Gene3D" id="3.40.50.261">
    <property type="entry name" value="Succinyl-CoA synthetase domains"/>
    <property type="match status" value="2"/>
</dbReference>
<dbReference type="GO" id="GO:0006099">
    <property type="term" value="P:tricarboxylic acid cycle"/>
    <property type="evidence" value="ECO:0007669"/>
    <property type="project" value="UniProtKB-KW"/>
</dbReference>
<dbReference type="Gene3D" id="3.30.470.20">
    <property type="entry name" value="ATP-grasp fold, B domain"/>
    <property type="match status" value="1"/>
</dbReference>
<dbReference type="InterPro" id="IPR051538">
    <property type="entry name" value="Acyl-CoA_Synth/Transferase"/>
</dbReference>
<dbReference type="InterPro" id="IPR036291">
    <property type="entry name" value="NAD(P)-bd_dom_sf"/>
</dbReference>